<feature type="compositionally biased region" description="Polar residues" evidence="1">
    <location>
        <begin position="485"/>
        <end position="499"/>
    </location>
</feature>
<dbReference type="InterPro" id="IPR044200">
    <property type="entry name" value="At5g03900-like"/>
</dbReference>
<feature type="transmembrane region" description="Helical" evidence="2">
    <location>
        <begin position="383"/>
        <end position="404"/>
    </location>
</feature>
<dbReference type="PANTHER" id="PTHR47380:SF4">
    <property type="entry name" value="OS02G0533000 PROTEIN"/>
    <property type="match status" value="1"/>
</dbReference>
<sequence>MQQAADGWETPGPPARETSGLGKLESLKIPRQTRQRVEDAVESLGGRVTVGDVSSRAGLTLGETERTLNALAADSEGTLQVSDAGDVLYVLPQNFKAIIRGRSWLLRLEPALKGATNAAEYVLRVSFGTALVASVALVTLTIVALLTAASSSDRDDRRGGGYGGRGYGGGYYNSPFRTFINISDLFFYWDPYYSRRQKMMRRESTGPNFFEAIFSFVFGDGNPNIDYEEKRWKLVGEYIMSKGGAVTAEQLAPYLDVQMADLERVDGQVNEDFVVPALIQFEGHPEVSETGDLVYVFPGLQRTARQRWFSPASLLGRSVPAPKEQYALESEWTFTKASEGQKLGTVALGLVNLVGVLYLSNLMAQPYVAQSLAQSSLGFMTGLLPFLQVYALSFFAIPLVRWLLNKRRNAAIEERNQARMNAAAALERPALRRKLAAATKLANRTVIDDRDLVYSSDRGMEEQRRDVQGELFDRQLQDRYPPSEPQTRQPRQPWQVEQSRQYEADKELY</sequence>
<evidence type="ECO:0000256" key="2">
    <source>
        <dbReference type="SAM" id="Phobius"/>
    </source>
</evidence>
<feature type="transmembrane region" description="Helical" evidence="2">
    <location>
        <begin position="127"/>
        <end position="148"/>
    </location>
</feature>
<keyword evidence="4" id="KW-1185">Reference proteome</keyword>
<gene>
    <name evidence="3" type="primary">g10362</name>
    <name evidence="3" type="ORF">VP750_LOCUS9311</name>
</gene>
<evidence type="ECO:0000313" key="3">
    <source>
        <dbReference type="EMBL" id="CAL5227405.1"/>
    </source>
</evidence>
<dbReference type="PANTHER" id="PTHR47380">
    <property type="entry name" value="OS02G0533000 PROTEIN"/>
    <property type="match status" value="1"/>
</dbReference>
<organism evidence="3 4">
    <name type="scientific">Coccomyxa viridis</name>
    <dbReference type="NCBI Taxonomy" id="1274662"/>
    <lineage>
        <taxon>Eukaryota</taxon>
        <taxon>Viridiplantae</taxon>
        <taxon>Chlorophyta</taxon>
        <taxon>core chlorophytes</taxon>
        <taxon>Trebouxiophyceae</taxon>
        <taxon>Trebouxiophyceae incertae sedis</taxon>
        <taxon>Coccomyxaceae</taxon>
        <taxon>Coccomyxa</taxon>
    </lineage>
</organism>
<evidence type="ECO:0000313" key="4">
    <source>
        <dbReference type="Proteomes" id="UP001497392"/>
    </source>
</evidence>
<keyword evidence="2" id="KW-1133">Transmembrane helix</keyword>
<dbReference type="Proteomes" id="UP001497392">
    <property type="component" value="Unassembled WGS sequence"/>
</dbReference>
<keyword evidence="2" id="KW-0472">Membrane</keyword>
<name>A0ABP1G577_9CHLO</name>
<feature type="region of interest" description="Disordered" evidence="1">
    <location>
        <begin position="1"/>
        <end position="23"/>
    </location>
</feature>
<feature type="compositionally biased region" description="Basic and acidic residues" evidence="1">
    <location>
        <begin position="500"/>
        <end position="509"/>
    </location>
</feature>
<accession>A0ABP1G577</accession>
<comment type="caution">
    <text evidence="3">The sequence shown here is derived from an EMBL/GenBank/DDBJ whole genome shotgun (WGS) entry which is preliminary data.</text>
</comment>
<keyword evidence="2" id="KW-0812">Transmembrane</keyword>
<protein>
    <submittedName>
        <fullName evidence="3">G10362 protein</fullName>
    </submittedName>
</protein>
<feature type="region of interest" description="Disordered" evidence="1">
    <location>
        <begin position="458"/>
        <end position="509"/>
    </location>
</feature>
<dbReference type="EMBL" id="CAXHTA020000017">
    <property type="protein sequence ID" value="CAL5227405.1"/>
    <property type="molecule type" value="Genomic_DNA"/>
</dbReference>
<reference evidence="3 4" key="1">
    <citation type="submission" date="2024-06" db="EMBL/GenBank/DDBJ databases">
        <authorList>
            <person name="Kraege A."/>
            <person name="Thomma B."/>
        </authorList>
    </citation>
    <scope>NUCLEOTIDE SEQUENCE [LARGE SCALE GENOMIC DNA]</scope>
</reference>
<feature type="compositionally biased region" description="Basic and acidic residues" evidence="1">
    <location>
        <begin position="458"/>
        <end position="477"/>
    </location>
</feature>
<evidence type="ECO:0000256" key="1">
    <source>
        <dbReference type="SAM" id="MobiDB-lite"/>
    </source>
</evidence>
<feature type="transmembrane region" description="Helical" evidence="2">
    <location>
        <begin position="343"/>
        <end position="363"/>
    </location>
</feature>
<proteinExistence type="predicted"/>